<dbReference type="AlphaFoldDB" id="A0AAE0MVE4"/>
<reference evidence="1" key="1">
    <citation type="journal article" date="2023" name="Mol. Phylogenet. Evol.">
        <title>Genome-scale phylogeny and comparative genomics of the fungal order Sordariales.</title>
        <authorList>
            <person name="Hensen N."/>
            <person name="Bonometti L."/>
            <person name="Westerberg I."/>
            <person name="Brannstrom I.O."/>
            <person name="Guillou S."/>
            <person name="Cros-Aarteil S."/>
            <person name="Calhoun S."/>
            <person name="Haridas S."/>
            <person name="Kuo A."/>
            <person name="Mondo S."/>
            <person name="Pangilinan J."/>
            <person name="Riley R."/>
            <person name="LaButti K."/>
            <person name="Andreopoulos B."/>
            <person name="Lipzen A."/>
            <person name="Chen C."/>
            <person name="Yan M."/>
            <person name="Daum C."/>
            <person name="Ng V."/>
            <person name="Clum A."/>
            <person name="Steindorff A."/>
            <person name="Ohm R.A."/>
            <person name="Martin F."/>
            <person name="Silar P."/>
            <person name="Natvig D.O."/>
            <person name="Lalanne C."/>
            <person name="Gautier V."/>
            <person name="Ament-Velasquez S.L."/>
            <person name="Kruys A."/>
            <person name="Hutchinson M.I."/>
            <person name="Powell A.J."/>
            <person name="Barry K."/>
            <person name="Miller A.N."/>
            <person name="Grigoriev I.V."/>
            <person name="Debuchy R."/>
            <person name="Gladieux P."/>
            <person name="Hiltunen Thoren M."/>
            <person name="Johannesson H."/>
        </authorList>
    </citation>
    <scope>NUCLEOTIDE SEQUENCE</scope>
    <source>
        <strain evidence="1">CBS 560.94</strain>
    </source>
</reference>
<evidence type="ECO:0000313" key="1">
    <source>
        <dbReference type="EMBL" id="KAK3351941.1"/>
    </source>
</evidence>
<dbReference type="EMBL" id="JAUEPP010000002">
    <property type="protein sequence ID" value="KAK3351941.1"/>
    <property type="molecule type" value="Genomic_DNA"/>
</dbReference>
<organism evidence="1 2">
    <name type="scientific">Neurospora tetraspora</name>
    <dbReference type="NCBI Taxonomy" id="94610"/>
    <lineage>
        <taxon>Eukaryota</taxon>
        <taxon>Fungi</taxon>
        <taxon>Dikarya</taxon>
        <taxon>Ascomycota</taxon>
        <taxon>Pezizomycotina</taxon>
        <taxon>Sordariomycetes</taxon>
        <taxon>Sordariomycetidae</taxon>
        <taxon>Sordariales</taxon>
        <taxon>Sordariaceae</taxon>
        <taxon>Neurospora</taxon>
    </lineage>
</organism>
<dbReference type="RefSeq" id="XP_062685236.1">
    <property type="nucleotide sequence ID" value="XM_062820924.1"/>
</dbReference>
<protein>
    <submittedName>
        <fullName evidence="1">Uncharacterized protein</fullName>
    </submittedName>
</protein>
<comment type="caution">
    <text evidence="1">The sequence shown here is derived from an EMBL/GenBank/DDBJ whole genome shotgun (WGS) entry which is preliminary data.</text>
</comment>
<dbReference type="GeneID" id="87858078"/>
<dbReference type="Proteomes" id="UP001278500">
    <property type="component" value="Unassembled WGS sequence"/>
</dbReference>
<gene>
    <name evidence="1" type="ORF">B0H65DRAFT_140312</name>
</gene>
<reference evidence="1" key="2">
    <citation type="submission" date="2023-06" db="EMBL/GenBank/DDBJ databases">
        <authorList>
            <consortium name="Lawrence Berkeley National Laboratory"/>
            <person name="Haridas S."/>
            <person name="Hensen N."/>
            <person name="Bonometti L."/>
            <person name="Westerberg I."/>
            <person name="Brannstrom I.O."/>
            <person name="Guillou S."/>
            <person name="Cros-Aarteil S."/>
            <person name="Calhoun S."/>
            <person name="Kuo A."/>
            <person name="Mondo S."/>
            <person name="Pangilinan J."/>
            <person name="Riley R."/>
            <person name="Labutti K."/>
            <person name="Andreopoulos B."/>
            <person name="Lipzen A."/>
            <person name="Chen C."/>
            <person name="Yanf M."/>
            <person name="Daum C."/>
            <person name="Ng V."/>
            <person name="Clum A."/>
            <person name="Steindorff A."/>
            <person name="Ohm R."/>
            <person name="Martin F."/>
            <person name="Silar P."/>
            <person name="Natvig D."/>
            <person name="Lalanne C."/>
            <person name="Gautier V."/>
            <person name="Ament-Velasquez S.L."/>
            <person name="Kruys A."/>
            <person name="Hutchinson M.I."/>
            <person name="Powell A.J."/>
            <person name="Barry K."/>
            <person name="Miller A.N."/>
            <person name="Grigoriev I.V."/>
            <person name="Debuchy R."/>
            <person name="Gladieux P."/>
            <person name="Thoren M.H."/>
            <person name="Johannesson H."/>
        </authorList>
    </citation>
    <scope>NUCLEOTIDE SEQUENCE</scope>
    <source>
        <strain evidence="1">CBS 560.94</strain>
    </source>
</reference>
<proteinExistence type="predicted"/>
<sequence>MHYSFFFGFFFFFFFFSDFRDVLLDLHFSSLSLVSLSPRHPHHVEQCWHGVFGDTPNDLFLFFSFWECGKTSSHHLSLPPCFRSSEHVRFEGSEEGGVMASDATAQATTSARGVERRNLSTAHCIPIP</sequence>
<keyword evidence="2" id="KW-1185">Reference proteome</keyword>
<accession>A0AAE0MVE4</accession>
<evidence type="ECO:0000313" key="2">
    <source>
        <dbReference type="Proteomes" id="UP001278500"/>
    </source>
</evidence>
<name>A0AAE0MVE4_9PEZI</name>